<name>X7ZWR0_MYCXE</name>
<keyword evidence="1" id="KW-0472">Membrane</keyword>
<comment type="caution">
    <text evidence="2">The sequence shown here is derived from an EMBL/GenBank/DDBJ whole genome shotgun (WGS) entry which is preliminary data.</text>
</comment>
<sequence length="51" mass="5193">MAAPIAGVQFAQVALTTTDLAVMGLIGVQAIAAGGLAAVLYNLMRTMCVVW</sequence>
<dbReference type="PATRIC" id="fig|1299334.3.peg.6962"/>
<organism evidence="2">
    <name type="scientific">Mycobacterium xenopi 4042</name>
    <dbReference type="NCBI Taxonomy" id="1299334"/>
    <lineage>
        <taxon>Bacteria</taxon>
        <taxon>Bacillati</taxon>
        <taxon>Actinomycetota</taxon>
        <taxon>Actinomycetes</taxon>
        <taxon>Mycobacteriales</taxon>
        <taxon>Mycobacteriaceae</taxon>
        <taxon>Mycobacterium</taxon>
    </lineage>
</organism>
<keyword evidence="1" id="KW-1133">Transmembrane helix</keyword>
<proteinExistence type="predicted"/>
<reference evidence="2" key="1">
    <citation type="submission" date="2014-01" db="EMBL/GenBank/DDBJ databases">
        <authorList>
            <person name="Brown-Elliot B."/>
            <person name="Wallace R."/>
            <person name="Lenaerts A."/>
            <person name="Ordway D."/>
            <person name="DeGroote M.A."/>
            <person name="Parker T."/>
            <person name="Sizemore C."/>
            <person name="Tallon L.J."/>
            <person name="Sadzewicz L.K."/>
            <person name="Sengamalay N."/>
            <person name="Fraser C.M."/>
            <person name="Hine E."/>
            <person name="Shefchek K.A."/>
            <person name="Das S.P."/>
            <person name="Tettelin H."/>
        </authorList>
    </citation>
    <scope>NUCLEOTIDE SEQUENCE [LARGE SCALE GENOMIC DNA]</scope>
    <source>
        <strain evidence="2">4042</strain>
    </source>
</reference>
<evidence type="ECO:0000256" key="1">
    <source>
        <dbReference type="SAM" id="Phobius"/>
    </source>
</evidence>
<dbReference type="EMBL" id="JAOB01000068">
    <property type="protein sequence ID" value="EUA24042.1"/>
    <property type="molecule type" value="Genomic_DNA"/>
</dbReference>
<accession>X7ZWR0</accession>
<keyword evidence="1" id="KW-0812">Transmembrane</keyword>
<evidence type="ECO:0000313" key="2">
    <source>
        <dbReference type="EMBL" id="EUA24042.1"/>
    </source>
</evidence>
<feature type="transmembrane region" description="Helical" evidence="1">
    <location>
        <begin position="20"/>
        <end position="43"/>
    </location>
</feature>
<protein>
    <submittedName>
        <fullName evidence="2">Multidrug and toxic compound extrusion family domain protein</fullName>
    </submittedName>
</protein>
<dbReference type="AlphaFoldDB" id="X7ZWR0"/>
<gene>
    <name evidence="2" type="ORF">I553_3530</name>
</gene>